<feature type="region of interest" description="Disordered" evidence="1">
    <location>
        <begin position="66"/>
        <end position="134"/>
    </location>
</feature>
<reference evidence="2" key="1">
    <citation type="submission" date="2023-07" db="EMBL/GenBank/DDBJ databases">
        <authorList>
            <consortium name="AG Swart"/>
            <person name="Singh M."/>
            <person name="Singh A."/>
            <person name="Seah K."/>
            <person name="Emmerich C."/>
        </authorList>
    </citation>
    <scope>NUCLEOTIDE SEQUENCE</scope>
    <source>
        <strain evidence="2">DP1</strain>
    </source>
</reference>
<keyword evidence="3" id="KW-1185">Reference proteome</keyword>
<feature type="compositionally biased region" description="Polar residues" evidence="1">
    <location>
        <begin position="95"/>
        <end position="122"/>
    </location>
</feature>
<dbReference type="Proteomes" id="UP001295684">
    <property type="component" value="Unassembled WGS sequence"/>
</dbReference>
<dbReference type="EMBL" id="CAMPGE010012082">
    <property type="protein sequence ID" value="CAI2370869.1"/>
    <property type="molecule type" value="Genomic_DNA"/>
</dbReference>
<feature type="compositionally biased region" description="Polar residues" evidence="1">
    <location>
        <begin position="66"/>
        <end position="76"/>
    </location>
</feature>
<proteinExistence type="predicted"/>
<accession>A0AAD1XC51</accession>
<protein>
    <submittedName>
        <fullName evidence="2">Uncharacterized protein</fullName>
    </submittedName>
</protein>
<sequence>MADNNSFTPHPNYQGAFTPVQISKEAKSLNMFFTNIYNVNVLIQNVLNQEQRLNFLYQGDQPGQLNLPQITPSGPTLGQEDGLKVPNQGSEEDNTSTSEGKIVTKDSQGIINQGDSQAQNSDSSKTTLEEKKSTETGVAPIMAWNLKIDSNCKSQNLDPTTLLSNLTSCECPNFGASNTKQEIKKIPKTERRTVDAGKDGNMLLKMQRFYQAFYMKISKVLPKGMNSKKQIMEAMCDKLRKTTLLSEVEKEDLLLHLGAIIYPSKAYLKNKAAFMSSTKSSGKEGELKAKKAIFDFHDTLLNFSAEKLGKLLSQSTFDKLYGAFLDNLNKSIKKISESSKSEETVSKLTNKISGL</sequence>
<evidence type="ECO:0000313" key="3">
    <source>
        <dbReference type="Proteomes" id="UP001295684"/>
    </source>
</evidence>
<comment type="caution">
    <text evidence="2">The sequence shown here is derived from an EMBL/GenBank/DDBJ whole genome shotgun (WGS) entry which is preliminary data.</text>
</comment>
<name>A0AAD1XC51_EUPCR</name>
<dbReference type="AlphaFoldDB" id="A0AAD1XC51"/>
<organism evidence="2 3">
    <name type="scientific">Euplotes crassus</name>
    <dbReference type="NCBI Taxonomy" id="5936"/>
    <lineage>
        <taxon>Eukaryota</taxon>
        <taxon>Sar</taxon>
        <taxon>Alveolata</taxon>
        <taxon>Ciliophora</taxon>
        <taxon>Intramacronucleata</taxon>
        <taxon>Spirotrichea</taxon>
        <taxon>Hypotrichia</taxon>
        <taxon>Euplotida</taxon>
        <taxon>Euplotidae</taxon>
        <taxon>Moneuplotes</taxon>
    </lineage>
</organism>
<evidence type="ECO:0000256" key="1">
    <source>
        <dbReference type="SAM" id="MobiDB-lite"/>
    </source>
</evidence>
<gene>
    <name evidence="2" type="ORF">ECRASSUSDP1_LOCUS12188</name>
</gene>
<evidence type="ECO:0000313" key="2">
    <source>
        <dbReference type="EMBL" id="CAI2370869.1"/>
    </source>
</evidence>